<dbReference type="InterPro" id="IPR007484">
    <property type="entry name" value="Peptidase_M28"/>
</dbReference>
<organism evidence="9 10">
    <name type="scientific">Sphingomonas cynarae</name>
    <dbReference type="NCBI Taxonomy" id="930197"/>
    <lineage>
        <taxon>Bacteria</taxon>
        <taxon>Pseudomonadati</taxon>
        <taxon>Pseudomonadota</taxon>
        <taxon>Alphaproteobacteria</taxon>
        <taxon>Sphingomonadales</taxon>
        <taxon>Sphingomonadaceae</taxon>
        <taxon>Sphingomonas</taxon>
    </lineage>
</organism>
<dbReference type="EMBL" id="BAABBF010000002">
    <property type="protein sequence ID" value="GAA3702562.1"/>
    <property type="molecule type" value="Genomic_DNA"/>
</dbReference>
<keyword evidence="5" id="KW-0378">Hydrolase</keyword>
<dbReference type="Proteomes" id="UP001500523">
    <property type="component" value="Unassembled WGS sequence"/>
</dbReference>
<dbReference type="Gene3D" id="3.50.30.30">
    <property type="match status" value="1"/>
</dbReference>
<accession>A0ABP7D9N1</accession>
<dbReference type="Pfam" id="PF04389">
    <property type="entry name" value="Peptidase_M28"/>
    <property type="match status" value="1"/>
</dbReference>
<gene>
    <name evidence="9" type="ORF">GCM10022268_10400</name>
</gene>
<feature type="signal peptide" evidence="7">
    <location>
        <begin position="1"/>
        <end position="19"/>
    </location>
</feature>
<dbReference type="RefSeq" id="WP_344692318.1">
    <property type="nucleotide sequence ID" value="NZ_BAABBF010000002.1"/>
</dbReference>
<dbReference type="PANTHER" id="PTHR12147:SF56">
    <property type="entry name" value="AMINOPEPTIDASE YDR415C-RELATED"/>
    <property type="match status" value="1"/>
</dbReference>
<evidence type="ECO:0000256" key="1">
    <source>
        <dbReference type="ARBA" id="ARBA00022438"/>
    </source>
</evidence>
<dbReference type="PANTHER" id="PTHR12147">
    <property type="entry name" value="METALLOPEPTIDASE M28 FAMILY MEMBER"/>
    <property type="match status" value="1"/>
</dbReference>
<name>A0ABP7D9N1_9SPHN</name>
<dbReference type="InterPro" id="IPR046450">
    <property type="entry name" value="PA_dom_sf"/>
</dbReference>
<evidence type="ECO:0000256" key="2">
    <source>
        <dbReference type="ARBA" id="ARBA00022670"/>
    </source>
</evidence>
<dbReference type="SUPFAM" id="SSF53187">
    <property type="entry name" value="Zn-dependent exopeptidases"/>
    <property type="match status" value="1"/>
</dbReference>
<evidence type="ECO:0000256" key="7">
    <source>
        <dbReference type="SAM" id="SignalP"/>
    </source>
</evidence>
<comment type="caution">
    <text evidence="9">The sequence shown here is derived from an EMBL/GenBank/DDBJ whole genome shotgun (WGS) entry which is preliminary data.</text>
</comment>
<protein>
    <submittedName>
        <fullName evidence="9">M28 family metallopeptidase</fullName>
    </submittedName>
</protein>
<evidence type="ECO:0000256" key="4">
    <source>
        <dbReference type="ARBA" id="ARBA00022729"/>
    </source>
</evidence>
<dbReference type="SUPFAM" id="SSF52025">
    <property type="entry name" value="PA domain"/>
    <property type="match status" value="1"/>
</dbReference>
<keyword evidence="4 7" id="KW-0732">Signal</keyword>
<evidence type="ECO:0000313" key="9">
    <source>
        <dbReference type="EMBL" id="GAA3702562.1"/>
    </source>
</evidence>
<evidence type="ECO:0000256" key="6">
    <source>
        <dbReference type="ARBA" id="ARBA00022833"/>
    </source>
</evidence>
<keyword evidence="6" id="KW-0862">Zinc</keyword>
<sequence length="541" mass="57071">MQRLALLAAAIPLIAAAPAPDPVSPESLSADVKVLASDAFGGRAPGTAGEAKTIDWLVGQFRAAGLEPGGRGGGWTQDVPLIRTRLGKGGVAVNGTALVPGTDIYLSTVRPVDRATIARTPMVFVGYGVTAPERQWDDFKGVDLKGKVAVFLVNDPDFEAVVGEPAAGRFGDRRMTYYGRWTYKFEEAARRGAIAALIVHDTAGAGYGWNTVVAPAGENYDVANPRSPRVLLQGWLEGAAATRLFAGAGLDLAKLRLQARQADFRPVAIPGTGFTADLPVTVTRATSRNVLAKVTGRVRPNQVVMYGAHWDAYGEGAPDAEGRRIRPGANDDALGVAGVLAIARAAAKAPAARTQVFALWTGEERGLLGSETYAADPIYPAATTVANLTLDILQTAGPARDVMLVGDGQNTLEDMLRTAATAQGRTVTPEALPERGLFYRADHFSVARRGVPTLLLMAISGAPDLVEGGRDGGQAWLDGYMRCYHQTCDAWSADWDLRGAAADVGLIGSVGTTLANGAMWPDWKQGSEFRAIRAKTAAARR</sequence>
<feature type="chain" id="PRO_5046926022" evidence="7">
    <location>
        <begin position="20"/>
        <end position="541"/>
    </location>
</feature>
<evidence type="ECO:0000259" key="8">
    <source>
        <dbReference type="Pfam" id="PF04389"/>
    </source>
</evidence>
<evidence type="ECO:0000256" key="3">
    <source>
        <dbReference type="ARBA" id="ARBA00022723"/>
    </source>
</evidence>
<feature type="domain" description="Peptidase M28" evidence="8">
    <location>
        <begin position="289"/>
        <end position="503"/>
    </location>
</feature>
<evidence type="ECO:0000313" key="10">
    <source>
        <dbReference type="Proteomes" id="UP001500523"/>
    </source>
</evidence>
<reference evidence="10" key="1">
    <citation type="journal article" date="2019" name="Int. J. Syst. Evol. Microbiol.">
        <title>The Global Catalogue of Microorganisms (GCM) 10K type strain sequencing project: providing services to taxonomists for standard genome sequencing and annotation.</title>
        <authorList>
            <consortium name="The Broad Institute Genomics Platform"/>
            <consortium name="The Broad Institute Genome Sequencing Center for Infectious Disease"/>
            <person name="Wu L."/>
            <person name="Ma J."/>
        </authorList>
    </citation>
    <scope>NUCLEOTIDE SEQUENCE [LARGE SCALE GENOMIC DNA]</scope>
    <source>
        <strain evidence="10">JCM 17498</strain>
    </source>
</reference>
<keyword evidence="1" id="KW-0031">Aminopeptidase</keyword>
<proteinExistence type="predicted"/>
<keyword evidence="10" id="KW-1185">Reference proteome</keyword>
<keyword evidence="2" id="KW-0645">Protease</keyword>
<dbReference type="InterPro" id="IPR045175">
    <property type="entry name" value="M28_fam"/>
</dbReference>
<evidence type="ECO:0000256" key="5">
    <source>
        <dbReference type="ARBA" id="ARBA00022801"/>
    </source>
</evidence>
<keyword evidence="3" id="KW-0479">Metal-binding</keyword>
<dbReference type="Gene3D" id="3.40.630.10">
    <property type="entry name" value="Zn peptidases"/>
    <property type="match status" value="1"/>
</dbReference>